<dbReference type="OrthoDB" id="1730349at2759"/>
<feature type="compositionally biased region" description="Basic and acidic residues" evidence="1">
    <location>
        <begin position="33"/>
        <end position="42"/>
    </location>
</feature>
<keyword evidence="2" id="KW-0732">Signal</keyword>
<evidence type="ECO:0000256" key="1">
    <source>
        <dbReference type="SAM" id="MobiDB-lite"/>
    </source>
</evidence>
<dbReference type="InterPro" id="IPR004252">
    <property type="entry name" value="Probable_transposase_24"/>
</dbReference>
<dbReference type="PANTHER" id="PTHR33499:SF11">
    <property type="entry name" value="NO APICAL MERISTEM-ASSOCIATED C-TERMINAL DOMAIN-CONTAINING PROTEIN"/>
    <property type="match status" value="1"/>
</dbReference>
<evidence type="ECO:0000313" key="4">
    <source>
        <dbReference type="Proteomes" id="UP000215914"/>
    </source>
</evidence>
<feature type="compositionally biased region" description="Polar residues" evidence="1">
    <location>
        <begin position="302"/>
        <end position="316"/>
    </location>
</feature>
<dbReference type="AlphaFoldDB" id="A0A9K3E5F6"/>
<feature type="compositionally biased region" description="Acidic residues" evidence="1">
    <location>
        <begin position="351"/>
        <end position="365"/>
    </location>
</feature>
<name>A0A9K3E5F6_HELAN</name>
<feature type="chain" id="PRO_5039915208" evidence="2">
    <location>
        <begin position="18"/>
        <end position="365"/>
    </location>
</feature>
<dbReference type="Proteomes" id="UP000215914">
    <property type="component" value="Unassembled WGS sequence"/>
</dbReference>
<feature type="region of interest" description="Disordered" evidence="1">
    <location>
        <begin position="345"/>
        <end position="365"/>
    </location>
</feature>
<feature type="region of interest" description="Disordered" evidence="1">
    <location>
        <begin position="296"/>
        <end position="316"/>
    </location>
</feature>
<gene>
    <name evidence="3" type="ORF">HanXRQr2_Chr14g0621321</name>
</gene>
<keyword evidence="4" id="KW-1185">Reference proteome</keyword>
<dbReference type="Gramene" id="mRNA:HanXRQr2_Chr14g0621321">
    <property type="protein sequence ID" value="mRNA:HanXRQr2_Chr14g0621321"/>
    <property type="gene ID" value="HanXRQr2_Chr14g0621321"/>
</dbReference>
<feature type="region of interest" description="Disordered" evidence="1">
    <location>
        <begin position="20"/>
        <end position="42"/>
    </location>
</feature>
<reference evidence="3" key="1">
    <citation type="journal article" date="2017" name="Nature">
        <title>The sunflower genome provides insights into oil metabolism, flowering and Asterid evolution.</title>
        <authorList>
            <person name="Badouin H."/>
            <person name="Gouzy J."/>
            <person name="Grassa C.J."/>
            <person name="Murat F."/>
            <person name="Staton S.E."/>
            <person name="Cottret L."/>
            <person name="Lelandais-Briere C."/>
            <person name="Owens G.L."/>
            <person name="Carrere S."/>
            <person name="Mayjonade B."/>
            <person name="Legrand L."/>
            <person name="Gill N."/>
            <person name="Kane N.C."/>
            <person name="Bowers J.E."/>
            <person name="Hubner S."/>
            <person name="Bellec A."/>
            <person name="Berard A."/>
            <person name="Berges H."/>
            <person name="Blanchet N."/>
            <person name="Boniface M.C."/>
            <person name="Brunel D."/>
            <person name="Catrice O."/>
            <person name="Chaidir N."/>
            <person name="Claudel C."/>
            <person name="Donnadieu C."/>
            <person name="Faraut T."/>
            <person name="Fievet G."/>
            <person name="Helmstetter N."/>
            <person name="King M."/>
            <person name="Knapp S.J."/>
            <person name="Lai Z."/>
            <person name="Le Paslier M.C."/>
            <person name="Lippi Y."/>
            <person name="Lorenzon L."/>
            <person name="Mandel J.R."/>
            <person name="Marage G."/>
            <person name="Marchand G."/>
            <person name="Marquand E."/>
            <person name="Bret-Mestries E."/>
            <person name="Morien E."/>
            <person name="Nambeesan S."/>
            <person name="Nguyen T."/>
            <person name="Pegot-Espagnet P."/>
            <person name="Pouilly N."/>
            <person name="Raftis F."/>
            <person name="Sallet E."/>
            <person name="Schiex T."/>
            <person name="Thomas J."/>
            <person name="Vandecasteele C."/>
            <person name="Vares D."/>
            <person name="Vear F."/>
            <person name="Vautrin S."/>
            <person name="Crespi M."/>
            <person name="Mangin B."/>
            <person name="Burke J.M."/>
            <person name="Salse J."/>
            <person name="Munos S."/>
            <person name="Vincourt P."/>
            <person name="Rieseberg L.H."/>
            <person name="Langlade N.B."/>
        </authorList>
    </citation>
    <scope>NUCLEOTIDE SEQUENCE</scope>
    <source>
        <tissue evidence="3">Leaves</tissue>
    </source>
</reference>
<organism evidence="3 4">
    <name type="scientific">Helianthus annuus</name>
    <name type="common">Common sunflower</name>
    <dbReference type="NCBI Taxonomy" id="4232"/>
    <lineage>
        <taxon>Eukaryota</taxon>
        <taxon>Viridiplantae</taxon>
        <taxon>Streptophyta</taxon>
        <taxon>Embryophyta</taxon>
        <taxon>Tracheophyta</taxon>
        <taxon>Spermatophyta</taxon>
        <taxon>Magnoliopsida</taxon>
        <taxon>eudicotyledons</taxon>
        <taxon>Gunneridae</taxon>
        <taxon>Pentapetalae</taxon>
        <taxon>asterids</taxon>
        <taxon>campanulids</taxon>
        <taxon>Asterales</taxon>
        <taxon>Asteraceae</taxon>
        <taxon>Asteroideae</taxon>
        <taxon>Heliantheae alliance</taxon>
        <taxon>Heliantheae</taxon>
        <taxon>Helianthus</taxon>
    </lineage>
</organism>
<sequence length="365" mass="41780">MLSLWFVFVYLMADVMPREHGGDGAGDPPNPDPFRRGTHEIDAVPPRKVRGKAKNQKLRRMVKRGGRVSLTFDRDVTYTPVGEPSDLFSREAGLYMWRTIPFDRIGWGKVPTPYKEAVMNHLKESFNFDEVEQDLEACDLKGGIRQVLMKRYSDRKNYAKREFRDNGGYNDLERARAHHPKDMPHENWLKTIDHFLDPKYIARSEANARVRQLQKFPNRGGTSSYSSTAYKHGLKRLDTYRKTHTDKDGNFVDPVAEQNYLNLEREIMGGESSGSNQPNEVAAFQNVLGDRRGWFRGLGPKPSNTPSNTCNAQPQTAQPFSEEYVSTLFQSPAFINQLESFLAARGKQVAPDDEYDDEYDDDDLT</sequence>
<proteinExistence type="predicted"/>
<dbReference type="PANTHER" id="PTHR33499">
    <property type="entry name" value="OS12G0282400 PROTEIN-RELATED"/>
    <property type="match status" value="1"/>
</dbReference>
<evidence type="ECO:0000256" key="2">
    <source>
        <dbReference type="SAM" id="SignalP"/>
    </source>
</evidence>
<comment type="caution">
    <text evidence="3">The sequence shown here is derived from an EMBL/GenBank/DDBJ whole genome shotgun (WGS) entry which is preliminary data.</text>
</comment>
<reference evidence="3" key="2">
    <citation type="submission" date="2020-06" db="EMBL/GenBank/DDBJ databases">
        <title>Helianthus annuus Genome sequencing and assembly Release 2.</title>
        <authorList>
            <person name="Gouzy J."/>
            <person name="Langlade N."/>
            <person name="Munos S."/>
        </authorList>
    </citation>
    <scope>NUCLEOTIDE SEQUENCE</scope>
    <source>
        <tissue evidence="3">Leaves</tissue>
    </source>
</reference>
<accession>A0A9K3E5F6</accession>
<dbReference type="EMBL" id="MNCJ02000329">
    <property type="protein sequence ID" value="KAF5767176.1"/>
    <property type="molecule type" value="Genomic_DNA"/>
</dbReference>
<evidence type="ECO:0000313" key="3">
    <source>
        <dbReference type="EMBL" id="KAF5767176.1"/>
    </source>
</evidence>
<feature type="signal peptide" evidence="2">
    <location>
        <begin position="1"/>
        <end position="17"/>
    </location>
</feature>
<dbReference type="Pfam" id="PF03004">
    <property type="entry name" value="Transposase_24"/>
    <property type="match status" value="1"/>
</dbReference>
<protein>
    <submittedName>
        <fullName evidence="3">Transposase, Ptta/En/Spm, plant</fullName>
    </submittedName>
</protein>